<dbReference type="Proteomes" id="UP001432014">
    <property type="component" value="Chromosome"/>
</dbReference>
<reference evidence="2 3" key="1">
    <citation type="submission" date="2022-10" db="EMBL/GenBank/DDBJ databases">
        <title>The complete genomes of actinobacterial strains from the NBC collection.</title>
        <authorList>
            <person name="Joergensen T.S."/>
            <person name="Alvarez Arevalo M."/>
            <person name="Sterndorff E.B."/>
            <person name="Faurdal D."/>
            <person name="Vuksanovic O."/>
            <person name="Mourched A.-S."/>
            <person name="Charusanti P."/>
            <person name="Shaw S."/>
            <person name="Blin K."/>
            <person name="Weber T."/>
        </authorList>
    </citation>
    <scope>NUCLEOTIDE SEQUENCE [LARGE SCALE GENOMIC DNA]</scope>
    <source>
        <strain evidence="2 3">NBC_01247</strain>
    </source>
</reference>
<keyword evidence="3" id="KW-1185">Reference proteome</keyword>
<evidence type="ECO:0000313" key="3">
    <source>
        <dbReference type="Proteomes" id="UP001432014"/>
    </source>
</evidence>
<dbReference type="EMBL" id="CP108482">
    <property type="protein sequence ID" value="WUS57736.1"/>
    <property type="molecule type" value="Genomic_DNA"/>
</dbReference>
<evidence type="ECO:0000256" key="1">
    <source>
        <dbReference type="SAM" id="MobiDB-lite"/>
    </source>
</evidence>
<accession>A0ABZ1WA48</accession>
<feature type="region of interest" description="Disordered" evidence="1">
    <location>
        <begin position="182"/>
        <end position="202"/>
    </location>
</feature>
<proteinExistence type="predicted"/>
<dbReference type="RefSeq" id="WP_329496504.1">
    <property type="nucleotide sequence ID" value="NZ_CP108460.1"/>
</dbReference>
<sequence>MSLEAALLESRTLRDGLSERVDALDKVKILVLLPDGVHATTRMVADYFEVPLEAVKSLVKDHRSELEGNGYRVLAGHELRAFKALSGIDPRTPWLGVFPRRAVLNVAMLLRDSPVARQVRSYLLDAEETTRPTTRAEARPEPEVFRAVPRRRRQDLHRDEYEALRDDPAGQAWRRRIDGLEPFEPVRGSAPATGGSPGTEERLSRIESRLDAHGAVIMAMGDRLCRYGDDLRAVRGDVLAIRRDVAELRRGRRS</sequence>
<organism evidence="2 3">
    <name type="scientific">Kitasatospora herbaricolor</name>
    <dbReference type="NCBI Taxonomy" id="68217"/>
    <lineage>
        <taxon>Bacteria</taxon>
        <taxon>Bacillati</taxon>
        <taxon>Actinomycetota</taxon>
        <taxon>Actinomycetes</taxon>
        <taxon>Kitasatosporales</taxon>
        <taxon>Streptomycetaceae</taxon>
        <taxon>Kitasatospora</taxon>
    </lineage>
</organism>
<gene>
    <name evidence="2" type="ORF">OG469_20805</name>
</gene>
<protein>
    <submittedName>
        <fullName evidence="2">Uncharacterized protein</fullName>
    </submittedName>
</protein>
<evidence type="ECO:0000313" key="2">
    <source>
        <dbReference type="EMBL" id="WUS57736.1"/>
    </source>
</evidence>
<name>A0ABZ1WA48_9ACTN</name>